<dbReference type="InterPro" id="IPR008949">
    <property type="entry name" value="Isoprenoid_synthase_dom_sf"/>
</dbReference>
<dbReference type="Gene3D" id="1.10.600.10">
    <property type="entry name" value="Farnesyl Diphosphate Synthase"/>
    <property type="match status" value="1"/>
</dbReference>
<dbReference type="GO" id="GO:0046872">
    <property type="term" value="F:metal ion binding"/>
    <property type="evidence" value="ECO:0007669"/>
    <property type="project" value="UniProtKB-KW"/>
</dbReference>
<dbReference type="FunFam" id="1.10.600.10:FF:000001">
    <property type="entry name" value="Geranylgeranyl diphosphate synthase"/>
    <property type="match status" value="1"/>
</dbReference>
<feature type="coiled-coil region" evidence="13">
    <location>
        <begin position="251"/>
        <end position="278"/>
    </location>
</feature>
<evidence type="ECO:0000256" key="1">
    <source>
        <dbReference type="ARBA" id="ARBA00001946"/>
    </source>
</evidence>
<name>A0A850R7Y2_9LACO</name>
<dbReference type="GO" id="GO:0016114">
    <property type="term" value="P:terpenoid biosynthetic process"/>
    <property type="evidence" value="ECO:0007669"/>
    <property type="project" value="UniProtKB-ARBA"/>
</dbReference>
<comment type="similarity">
    <text evidence="2 12">Belongs to the FPP/GGPP synthase family.</text>
</comment>
<dbReference type="AlphaFoldDB" id="A0A850R7Y2"/>
<dbReference type="RefSeq" id="WP_176943111.1">
    <property type="nucleotide sequence ID" value="NZ_JABZEC010000006.1"/>
</dbReference>
<dbReference type="EC" id="2.5.1.10" evidence="3"/>
<evidence type="ECO:0000256" key="7">
    <source>
        <dbReference type="ARBA" id="ARBA00022842"/>
    </source>
</evidence>
<dbReference type="InterPro" id="IPR000092">
    <property type="entry name" value="Polyprenyl_synt"/>
</dbReference>
<dbReference type="Proteomes" id="UP000563523">
    <property type="component" value="Unassembled WGS sequence"/>
</dbReference>
<keyword evidence="13" id="KW-0175">Coiled coil</keyword>
<evidence type="ECO:0000256" key="4">
    <source>
        <dbReference type="ARBA" id="ARBA00015100"/>
    </source>
</evidence>
<keyword evidence="6" id="KW-0479">Metal-binding</keyword>
<evidence type="ECO:0000256" key="11">
    <source>
        <dbReference type="ARBA" id="ARBA00049399"/>
    </source>
</evidence>
<sequence>MEDFTQFCTSWRPQINRYLHEQISREVKQAELREGMLYSLDAGGKRLRPLLALATLKTFQAQVDLKPYLRIFGAIELIHTYSLIHDDLPEMDNDDYRRGKLTNHKYFSVGRAVLAGDALLTQAFFWLSDNNLDSSLKSALIQTLSQAAGPQGMVAGQMLDIINTGRTLDYPVIRQLDAQKTGALLQASVLMGALCAQANSSQRQHLQQFAGSYGIAFQIYDDLLDLQSTSQAMGKAVGKDAVAGKNTYPQLLGISQAQKKLQELIREAQRQLQALQLDTSLLDSSLDYFKQE</sequence>
<evidence type="ECO:0000313" key="14">
    <source>
        <dbReference type="EMBL" id="NVY96957.1"/>
    </source>
</evidence>
<dbReference type="PANTHER" id="PTHR43281:SF1">
    <property type="entry name" value="FARNESYL DIPHOSPHATE SYNTHASE"/>
    <property type="match status" value="1"/>
</dbReference>
<comment type="caution">
    <text evidence="14">The sequence shown here is derived from an EMBL/GenBank/DDBJ whole genome shotgun (WGS) entry which is preliminary data.</text>
</comment>
<evidence type="ECO:0000256" key="2">
    <source>
        <dbReference type="ARBA" id="ARBA00006706"/>
    </source>
</evidence>
<evidence type="ECO:0000256" key="9">
    <source>
        <dbReference type="ARBA" id="ARBA00032380"/>
    </source>
</evidence>
<evidence type="ECO:0000256" key="6">
    <source>
        <dbReference type="ARBA" id="ARBA00022723"/>
    </source>
</evidence>
<protein>
    <recommendedName>
        <fullName evidence="4">Farnesyl diphosphate synthase</fullName>
        <ecNumber evidence="3">2.5.1.10</ecNumber>
    </recommendedName>
    <alternativeName>
        <fullName evidence="10">(2E,6E)-farnesyl diphosphate synthase</fullName>
    </alternativeName>
    <alternativeName>
        <fullName evidence="9">Geranyltranstransferase</fullName>
    </alternativeName>
</protein>
<dbReference type="CDD" id="cd00685">
    <property type="entry name" value="Trans_IPPS_HT"/>
    <property type="match status" value="1"/>
</dbReference>
<evidence type="ECO:0000313" key="15">
    <source>
        <dbReference type="Proteomes" id="UP000563523"/>
    </source>
</evidence>
<reference evidence="14 15" key="1">
    <citation type="submission" date="2020-06" db="EMBL/GenBank/DDBJ databases">
        <authorList>
            <person name="Kang J."/>
        </authorList>
    </citation>
    <scope>NUCLEOTIDE SEQUENCE [LARGE SCALE GENOMIC DNA]</scope>
    <source>
        <strain evidence="14 15">DCY120</strain>
    </source>
</reference>
<dbReference type="Pfam" id="PF00348">
    <property type="entry name" value="polyprenyl_synt"/>
    <property type="match status" value="1"/>
</dbReference>
<dbReference type="GO" id="GO:0004337">
    <property type="term" value="F:(2E,6E)-farnesyl diphosphate synthase activity"/>
    <property type="evidence" value="ECO:0007669"/>
    <property type="project" value="UniProtKB-EC"/>
</dbReference>
<dbReference type="SFLD" id="SFLDG01017">
    <property type="entry name" value="Polyprenyl_Transferase_Like"/>
    <property type="match status" value="1"/>
</dbReference>
<dbReference type="SUPFAM" id="SSF48576">
    <property type="entry name" value="Terpenoid synthases"/>
    <property type="match status" value="1"/>
</dbReference>
<evidence type="ECO:0000256" key="3">
    <source>
        <dbReference type="ARBA" id="ARBA00012439"/>
    </source>
</evidence>
<keyword evidence="5 12" id="KW-0808">Transferase</keyword>
<comment type="catalytic activity">
    <reaction evidence="11">
        <text>isopentenyl diphosphate + (2E)-geranyl diphosphate = (2E,6E)-farnesyl diphosphate + diphosphate</text>
        <dbReference type="Rhea" id="RHEA:19361"/>
        <dbReference type="ChEBI" id="CHEBI:33019"/>
        <dbReference type="ChEBI" id="CHEBI:58057"/>
        <dbReference type="ChEBI" id="CHEBI:128769"/>
        <dbReference type="ChEBI" id="CHEBI:175763"/>
        <dbReference type="EC" id="2.5.1.10"/>
    </reaction>
</comment>
<dbReference type="PROSITE" id="PS00723">
    <property type="entry name" value="POLYPRENYL_SYNTHASE_1"/>
    <property type="match status" value="1"/>
</dbReference>
<evidence type="ECO:0000256" key="8">
    <source>
        <dbReference type="ARBA" id="ARBA00023229"/>
    </source>
</evidence>
<dbReference type="InterPro" id="IPR053378">
    <property type="entry name" value="Prenyl_diphosphate_synthase"/>
</dbReference>
<evidence type="ECO:0000256" key="10">
    <source>
        <dbReference type="ARBA" id="ARBA00032873"/>
    </source>
</evidence>
<keyword evidence="7" id="KW-0460">Magnesium</keyword>
<dbReference type="SFLD" id="SFLDS00005">
    <property type="entry name" value="Isoprenoid_Synthase_Type_I"/>
    <property type="match status" value="1"/>
</dbReference>
<evidence type="ECO:0000256" key="5">
    <source>
        <dbReference type="ARBA" id="ARBA00022679"/>
    </source>
</evidence>
<proteinExistence type="inferred from homology"/>
<gene>
    <name evidence="14" type="ORF">HU830_07310</name>
</gene>
<accession>A0A850R7Y2</accession>
<organism evidence="14 15">
    <name type="scientific">Bombilactobacillus apium</name>
    <dbReference type="NCBI Taxonomy" id="2675299"/>
    <lineage>
        <taxon>Bacteria</taxon>
        <taxon>Bacillati</taxon>
        <taxon>Bacillota</taxon>
        <taxon>Bacilli</taxon>
        <taxon>Lactobacillales</taxon>
        <taxon>Lactobacillaceae</taxon>
        <taxon>Bombilactobacillus</taxon>
    </lineage>
</organism>
<dbReference type="GO" id="GO:0005737">
    <property type="term" value="C:cytoplasm"/>
    <property type="evidence" value="ECO:0007669"/>
    <property type="project" value="UniProtKB-ARBA"/>
</dbReference>
<dbReference type="PANTHER" id="PTHR43281">
    <property type="entry name" value="FARNESYL DIPHOSPHATE SYNTHASE"/>
    <property type="match status" value="1"/>
</dbReference>
<evidence type="ECO:0000256" key="12">
    <source>
        <dbReference type="RuleBase" id="RU004466"/>
    </source>
</evidence>
<evidence type="ECO:0000256" key="13">
    <source>
        <dbReference type="SAM" id="Coils"/>
    </source>
</evidence>
<dbReference type="EMBL" id="JABZEC010000006">
    <property type="protein sequence ID" value="NVY96957.1"/>
    <property type="molecule type" value="Genomic_DNA"/>
</dbReference>
<comment type="cofactor">
    <cofactor evidence="1">
        <name>Mg(2+)</name>
        <dbReference type="ChEBI" id="CHEBI:18420"/>
    </cofactor>
</comment>
<keyword evidence="8" id="KW-0414">Isoprene biosynthesis</keyword>
<keyword evidence="15" id="KW-1185">Reference proteome</keyword>
<dbReference type="PROSITE" id="PS00444">
    <property type="entry name" value="POLYPRENYL_SYNTHASE_2"/>
    <property type="match status" value="1"/>
</dbReference>
<dbReference type="NCBIfam" id="NF045485">
    <property type="entry name" value="FPPsyn"/>
    <property type="match status" value="1"/>
</dbReference>
<dbReference type="InterPro" id="IPR033749">
    <property type="entry name" value="Polyprenyl_synt_CS"/>
</dbReference>